<proteinExistence type="predicted"/>
<dbReference type="Proteomes" id="UP000437862">
    <property type="component" value="Chromosome"/>
</dbReference>
<dbReference type="OrthoDB" id="8369899at2"/>
<dbReference type="Proteomes" id="UP000315112">
    <property type="component" value="Unassembled WGS sequence"/>
</dbReference>
<keyword evidence="1" id="KW-1277">Toxin-antitoxin system</keyword>
<name>A0A562Q6A6_9BURK</name>
<dbReference type="AlphaFoldDB" id="A0A562Q6A6"/>
<dbReference type="EMBL" id="CP046904">
    <property type="protein sequence ID" value="QGZ41722.1"/>
    <property type="molecule type" value="Genomic_DNA"/>
</dbReference>
<organism evidence="3 4">
    <name type="scientific">Pseudoduganella flava</name>
    <dbReference type="NCBI Taxonomy" id="871742"/>
    <lineage>
        <taxon>Bacteria</taxon>
        <taxon>Pseudomonadati</taxon>
        <taxon>Pseudomonadota</taxon>
        <taxon>Betaproteobacteria</taxon>
        <taxon>Burkholderiales</taxon>
        <taxon>Oxalobacteraceae</taxon>
        <taxon>Telluria group</taxon>
        <taxon>Pseudoduganella</taxon>
    </lineage>
</organism>
<gene>
    <name evidence="2" type="ORF">GO485_23465</name>
    <name evidence="3" type="ORF">IP92_00708</name>
</gene>
<evidence type="ECO:0000313" key="3">
    <source>
        <dbReference type="EMBL" id="TWI51720.1"/>
    </source>
</evidence>
<keyword evidence="5" id="KW-1185">Reference proteome</keyword>
<reference evidence="3 4" key="1">
    <citation type="journal article" date="2015" name="Stand. Genomic Sci.">
        <title>Genomic Encyclopedia of Bacterial and Archaeal Type Strains, Phase III: the genomes of soil and plant-associated and newly described type strains.</title>
        <authorList>
            <person name="Whitman W.B."/>
            <person name="Woyke T."/>
            <person name="Klenk H.P."/>
            <person name="Zhou Y."/>
            <person name="Lilburn T.G."/>
            <person name="Beck B.J."/>
            <person name="De Vos P."/>
            <person name="Vandamme P."/>
            <person name="Eisen J.A."/>
            <person name="Garrity G."/>
            <person name="Hugenholtz P."/>
            <person name="Kyrpides N.C."/>
        </authorList>
    </citation>
    <scope>NUCLEOTIDE SEQUENCE [LARGE SCALE GENOMIC DNA]</scope>
    <source>
        <strain evidence="3 4">CGMCC 1.10685</strain>
    </source>
</reference>
<dbReference type="RefSeq" id="WP_145873108.1">
    <property type="nucleotide sequence ID" value="NZ_CP046904.1"/>
</dbReference>
<evidence type="ECO:0000313" key="4">
    <source>
        <dbReference type="Proteomes" id="UP000315112"/>
    </source>
</evidence>
<dbReference type="InterPro" id="IPR007712">
    <property type="entry name" value="RelE/ParE_toxin"/>
</dbReference>
<dbReference type="InterPro" id="IPR035093">
    <property type="entry name" value="RelE/ParE_toxin_dom_sf"/>
</dbReference>
<reference evidence="3" key="2">
    <citation type="submission" date="2019-07" db="EMBL/GenBank/DDBJ databases">
        <authorList>
            <person name="Whitman W."/>
            <person name="Huntemann M."/>
            <person name="Clum A."/>
            <person name="Pillay M."/>
            <person name="Palaniappan K."/>
            <person name="Varghese N."/>
            <person name="Mikhailova N."/>
            <person name="Stamatis D."/>
            <person name="Reddy T."/>
            <person name="Daum C."/>
            <person name="Shapiro N."/>
            <person name="Ivanova N."/>
            <person name="Kyrpides N."/>
            <person name="Woyke T."/>
        </authorList>
    </citation>
    <scope>NUCLEOTIDE SEQUENCE</scope>
    <source>
        <strain evidence="3">CGMCC 1.10685</strain>
    </source>
</reference>
<sequence>MSGYAVAILAAAEDDIVERIDYVRYRWGDAVADDAYAALMDKLELLATQPHMGIVPPELTRLGIATFRVLVHDTHTKVLYEIDDDAQSITIHMVYSGNQDFQSLLYKRLMRL</sequence>
<evidence type="ECO:0000313" key="5">
    <source>
        <dbReference type="Proteomes" id="UP000437862"/>
    </source>
</evidence>
<evidence type="ECO:0000256" key="1">
    <source>
        <dbReference type="ARBA" id="ARBA00022649"/>
    </source>
</evidence>
<dbReference type="EMBL" id="VLKW01000001">
    <property type="protein sequence ID" value="TWI51720.1"/>
    <property type="molecule type" value="Genomic_DNA"/>
</dbReference>
<dbReference type="Gene3D" id="3.30.2310.20">
    <property type="entry name" value="RelE-like"/>
    <property type="match status" value="1"/>
</dbReference>
<reference evidence="2 5" key="3">
    <citation type="submission" date="2019-12" db="EMBL/GenBank/DDBJ databases">
        <title>Draft Genome Sequences of Six Type Strains of the Genus Massilia.</title>
        <authorList>
            <person name="Miess H."/>
            <person name="Frediansyah A."/>
            <person name="Goeker M."/>
            <person name="Gross H."/>
        </authorList>
    </citation>
    <scope>NUCLEOTIDE SEQUENCE [LARGE SCALE GENOMIC DNA]</scope>
    <source>
        <strain evidence="2 5">DSM 26639</strain>
    </source>
</reference>
<dbReference type="Pfam" id="PF05016">
    <property type="entry name" value="ParE_toxin"/>
    <property type="match status" value="1"/>
</dbReference>
<accession>A0A562Q6A6</accession>
<protein>
    <submittedName>
        <fullName evidence="3">Plasmid stabilization system protein ParE</fullName>
    </submittedName>
</protein>
<evidence type="ECO:0000313" key="2">
    <source>
        <dbReference type="EMBL" id="QGZ41722.1"/>
    </source>
</evidence>